<dbReference type="AlphaFoldDB" id="A0A4V3WAS6"/>
<gene>
    <name evidence="7" type="ORF">E6O51_13260</name>
</gene>
<keyword evidence="3" id="KW-0731">Sigma factor</keyword>
<dbReference type="InterPro" id="IPR013324">
    <property type="entry name" value="RNA_pol_sigma_r3/r4-like"/>
</dbReference>
<dbReference type="Pfam" id="PF04542">
    <property type="entry name" value="Sigma70_r2"/>
    <property type="match status" value="1"/>
</dbReference>
<sequence length="171" mass="19226">MNKAATITEFLDYLACSYDELRHHLARRLGSDEQATEALQDTWVRLASHTGDVAADSVSNPRAYLLRMAFNQFVDRYRSRSRLLGAEEIDALLTHPDPAPGPAETTEARAELKSLAAIIERLPARRRQILLAIRLEGLPQKEVAECLGVSLRLVQRELKMAQEQIAAHLDR</sequence>
<protein>
    <submittedName>
        <fullName evidence="7">Sigma-70 family RNA polymerase sigma factor</fullName>
    </submittedName>
</protein>
<dbReference type="Gene3D" id="1.10.10.10">
    <property type="entry name" value="Winged helix-like DNA-binding domain superfamily/Winged helix DNA-binding domain"/>
    <property type="match status" value="1"/>
</dbReference>
<dbReference type="InterPro" id="IPR039425">
    <property type="entry name" value="RNA_pol_sigma-70-like"/>
</dbReference>
<dbReference type="InterPro" id="IPR036388">
    <property type="entry name" value="WH-like_DNA-bd_sf"/>
</dbReference>
<dbReference type="InterPro" id="IPR013325">
    <property type="entry name" value="RNA_pol_sigma_r2"/>
</dbReference>
<dbReference type="Pfam" id="PF08281">
    <property type="entry name" value="Sigma70_r4_2"/>
    <property type="match status" value="1"/>
</dbReference>
<proteinExistence type="inferred from homology"/>
<dbReference type="NCBIfam" id="TIGR02937">
    <property type="entry name" value="sigma70-ECF"/>
    <property type="match status" value="1"/>
</dbReference>
<dbReference type="PANTHER" id="PTHR43133:SF63">
    <property type="entry name" value="RNA POLYMERASE SIGMA FACTOR FECI-RELATED"/>
    <property type="match status" value="1"/>
</dbReference>
<evidence type="ECO:0000313" key="7">
    <source>
        <dbReference type="EMBL" id="THF60444.1"/>
    </source>
</evidence>
<accession>A0A4V3WAS6</accession>
<dbReference type="PANTHER" id="PTHR43133">
    <property type="entry name" value="RNA POLYMERASE ECF-TYPE SIGMA FACTO"/>
    <property type="match status" value="1"/>
</dbReference>
<name>A0A4V3WAS6_9RHOO</name>
<evidence type="ECO:0000313" key="8">
    <source>
        <dbReference type="Proteomes" id="UP000307956"/>
    </source>
</evidence>
<dbReference type="InterPro" id="IPR007627">
    <property type="entry name" value="RNA_pol_sigma70_r2"/>
</dbReference>
<dbReference type="GO" id="GO:0016987">
    <property type="term" value="F:sigma factor activity"/>
    <property type="evidence" value="ECO:0007669"/>
    <property type="project" value="UniProtKB-KW"/>
</dbReference>
<feature type="domain" description="RNA polymerase sigma factor 70 region 4 type 2" evidence="6">
    <location>
        <begin position="114"/>
        <end position="161"/>
    </location>
</feature>
<dbReference type="Gene3D" id="1.10.1740.10">
    <property type="match status" value="1"/>
</dbReference>
<dbReference type="SUPFAM" id="SSF88659">
    <property type="entry name" value="Sigma3 and sigma4 domains of RNA polymerase sigma factors"/>
    <property type="match status" value="1"/>
</dbReference>
<evidence type="ECO:0000256" key="3">
    <source>
        <dbReference type="ARBA" id="ARBA00023082"/>
    </source>
</evidence>
<comment type="similarity">
    <text evidence="1">Belongs to the sigma-70 factor family. ECF subfamily.</text>
</comment>
<keyword evidence="4" id="KW-0804">Transcription</keyword>
<keyword evidence="2" id="KW-0805">Transcription regulation</keyword>
<evidence type="ECO:0000259" key="6">
    <source>
        <dbReference type="Pfam" id="PF08281"/>
    </source>
</evidence>
<evidence type="ECO:0000256" key="1">
    <source>
        <dbReference type="ARBA" id="ARBA00010641"/>
    </source>
</evidence>
<dbReference type="GO" id="GO:0006352">
    <property type="term" value="P:DNA-templated transcription initiation"/>
    <property type="evidence" value="ECO:0007669"/>
    <property type="project" value="InterPro"/>
</dbReference>
<comment type="caution">
    <text evidence="7">The sequence shown here is derived from an EMBL/GenBank/DDBJ whole genome shotgun (WGS) entry which is preliminary data.</text>
</comment>
<evidence type="ECO:0000256" key="4">
    <source>
        <dbReference type="ARBA" id="ARBA00023163"/>
    </source>
</evidence>
<organism evidence="7 8">
    <name type="scientific">Pseudothauera rhizosphaerae</name>
    <dbReference type="NCBI Taxonomy" id="2565932"/>
    <lineage>
        <taxon>Bacteria</taxon>
        <taxon>Pseudomonadati</taxon>
        <taxon>Pseudomonadota</taxon>
        <taxon>Betaproteobacteria</taxon>
        <taxon>Rhodocyclales</taxon>
        <taxon>Zoogloeaceae</taxon>
        <taxon>Pseudothauera</taxon>
    </lineage>
</organism>
<keyword evidence="8" id="KW-1185">Reference proteome</keyword>
<dbReference type="InterPro" id="IPR013249">
    <property type="entry name" value="RNA_pol_sigma70_r4_t2"/>
</dbReference>
<reference evidence="7 8" key="1">
    <citation type="submission" date="2019-04" db="EMBL/GenBank/DDBJ databases">
        <title>Azoarcus rhizosphaerae sp. nov. isolated from rhizosphere of Ficus religiosa.</title>
        <authorList>
            <person name="Lin S.-Y."/>
            <person name="Hameed A."/>
            <person name="Hsu Y.-H."/>
            <person name="Young C.-C."/>
        </authorList>
    </citation>
    <scope>NUCLEOTIDE SEQUENCE [LARGE SCALE GENOMIC DNA]</scope>
    <source>
        <strain evidence="7 8">CC-YHH848</strain>
    </source>
</reference>
<feature type="domain" description="RNA polymerase sigma-70 region 2" evidence="5">
    <location>
        <begin position="19"/>
        <end position="82"/>
    </location>
</feature>
<dbReference type="Proteomes" id="UP000307956">
    <property type="component" value="Unassembled WGS sequence"/>
</dbReference>
<evidence type="ECO:0000259" key="5">
    <source>
        <dbReference type="Pfam" id="PF04542"/>
    </source>
</evidence>
<evidence type="ECO:0000256" key="2">
    <source>
        <dbReference type="ARBA" id="ARBA00023015"/>
    </source>
</evidence>
<dbReference type="InterPro" id="IPR014284">
    <property type="entry name" value="RNA_pol_sigma-70_dom"/>
</dbReference>
<dbReference type="EMBL" id="SSOD01000010">
    <property type="protein sequence ID" value="THF60444.1"/>
    <property type="molecule type" value="Genomic_DNA"/>
</dbReference>
<dbReference type="OrthoDB" id="8589148at2"/>
<dbReference type="GO" id="GO:0003677">
    <property type="term" value="F:DNA binding"/>
    <property type="evidence" value="ECO:0007669"/>
    <property type="project" value="InterPro"/>
</dbReference>
<dbReference type="SUPFAM" id="SSF88946">
    <property type="entry name" value="Sigma2 domain of RNA polymerase sigma factors"/>
    <property type="match status" value="1"/>
</dbReference>
<dbReference type="RefSeq" id="WP_136385478.1">
    <property type="nucleotide sequence ID" value="NZ_SSOD01000010.1"/>
</dbReference>